<proteinExistence type="predicted"/>
<comment type="caution">
    <text evidence="2">The sequence shown here is derived from an EMBL/GenBank/DDBJ whole genome shotgun (WGS) entry which is preliminary data.</text>
</comment>
<evidence type="ECO:0000313" key="2">
    <source>
        <dbReference type="EMBL" id="NYJ15489.1"/>
    </source>
</evidence>
<accession>A0A7Z0E5X9</accession>
<keyword evidence="3" id="KW-1185">Reference proteome</keyword>
<organism evidence="2 3">
    <name type="scientific">Nesterenkonia sandarakina</name>
    <dbReference type="NCBI Taxonomy" id="272918"/>
    <lineage>
        <taxon>Bacteria</taxon>
        <taxon>Bacillati</taxon>
        <taxon>Actinomycetota</taxon>
        <taxon>Actinomycetes</taxon>
        <taxon>Micrococcales</taxon>
        <taxon>Micrococcaceae</taxon>
        <taxon>Nesterenkonia</taxon>
    </lineage>
</organism>
<evidence type="ECO:0000256" key="1">
    <source>
        <dbReference type="SAM" id="MobiDB-lite"/>
    </source>
</evidence>
<sequence>MCETQSVEAAHQALARTQSEMVLVRDLHDRPIGVLTREDLKTIKATHPDAWGHKRCASTVTHMPALLGPDDPIQECVTYYQAHGVRPVVVFAGEEPVGVLHPTEVFQWCAQRDGAMVEELADRARSTSHRPRPSESHRPRPSESAPVGSHR</sequence>
<reference evidence="2 3" key="1">
    <citation type="submission" date="2020-07" db="EMBL/GenBank/DDBJ databases">
        <title>Sequencing the genomes of 1000 actinobacteria strains.</title>
        <authorList>
            <person name="Klenk H.-P."/>
        </authorList>
    </citation>
    <scope>NUCLEOTIDE SEQUENCE [LARGE SCALE GENOMIC DNA]</scope>
    <source>
        <strain evidence="2 3">DSM 15664</strain>
    </source>
</reference>
<gene>
    <name evidence="2" type="ORF">HNR11_000023</name>
</gene>
<protein>
    <submittedName>
        <fullName evidence="2">Signal-transduction protein with cAMP-binding, CBS, and nucleotidyltransferase domain</fullName>
    </submittedName>
</protein>
<dbReference type="EMBL" id="JACCFQ010000001">
    <property type="protein sequence ID" value="NYJ15489.1"/>
    <property type="molecule type" value="Genomic_DNA"/>
</dbReference>
<dbReference type="SUPFAM" id="SSF54631">
    <property type="entry name" value="CBS-domain pair"/>
    <property type="match status" value="1"/>
</dbReference>
<feature type="compositionally biased region" description="Low complexity" evidence="1">
    <location>
        <begin position="142"/>
        <end position="151"/>
    </location>
</feature>
<keyword evidence="2" id="KW-0808">Transferase</keyword>
<name>A0A7Z0E5X9_9MICC</name>
<feature type="compositionally biased region" description="Basic and acidic residues" evidence="1">
    <location>
        <begin position="132"/>
        <end position="141"/>
    </location>
</feature>
<feature type="region of interest" description="Disordered" evidence="1">
    <location>
        <begin position="119"/>
        <end position="151"/>
    </location>
</feature>
<dbReference type="GO" id="GO:0016740">
    <property type="term" value="F:transferase activity"/>
    <property type="evidence" value="ECO:0007669"/>
    <property type="project" value="UniProtKB-KW"/>
</dbReference>
<dbReference type="Proteomes" id="UP000560069">
    <property type="component" value="Unassembled WGS sequence"/>
</dbReference>
<dbReference type="Gene3D" id="3.10.580.10">
    <property type="entry name" value="CBS-domain"/>
    <property type="match status" value="1"/>
</dbReference>
<dbReference type="AlphaFoldDB" id="A0A7Z0E5X9"/>
<dbReference type="RefSeq" id="WP_179440578.1">
    <property type="nucleotide sequence ID" value="NZ_BAAALK010000009.1"/>
</dbReference>
<evidence type="ECO:0000313" key="3">
    <source>
        <dbReference type="Proteomes" id="UP000560069"/>
    </source>
</evidence>
<dbReference type="InterPro" id="IPR046342">
    <property type="entry name" value="CBS_dom_sf"/>
</dbReference>